<evidence type="ECO:0000256" key="9">
    <source>
        <dbReference type="ARBA" id="ARBA00022777"/>
    </source>
</evidence>
<evidence type="ECO:0000256" key="11">
    <source>
        <dbReference type="ARBA" id="ARBA00022840"/>
    </source>
</evidence>
<evidence type="ECO:0000259" key="16">
    <source>
        <dbReference type="SMART" id="SM00904"/>
    </source>
</evidence>
<dbReference type="InterPro" id="IPR014729">
    <property type="entry name" value="Rossmann-like_a/b/a_fold"/>
</dbReference>
<keyword evidence="10 15" id="KW-0274">FAD</keyword>
<keyword evidence="9 15" id="KW-0418">Kinase</keyword>
<keyword evidence="18" id="KW-1185">Reference proteome</keyword>
<dbReference type="Gene3D" id="2.40.30.30">
    <property type="entry name" value="Riboflavin kinase-like"/>
    <property type="match status" value="1"/>
</dbReference>
<dbReference type="GO" id="GO:0003919">
    <property type="term" value="F:FMN adenylyltransferase activity"/>
    <property type="evidence" value="ECO:0007669"/>
    <property type="project" value="UniProtKB-UniRule"/>
</dbReference>
<dbReference type="SMART" id="SM00904">
    <property type="entry name" value="Flavokinase"/>
    <property type="match status" value="1"/>
</dbReference>
<dbReference type="CDD" id="cd02064">
    <property type="entry name" value="FAD_synthetase_N"/>
    <property type="match status" value="1"/>
</dbReference>
<dbReference type="EC" id="2.7.1.26" evidence="15"/>
<evidence type="ECO:0000256" key="1">
    <source>
        <dbReference type="ARBA" id="ARBA00002121"/>
    </source>
</evidence>
<dbReference type="Pfam" id="PF06574">
    <property type="entry name" value="FAD_syn"/>
    <property type="match status" value="1"/>
</dbReference>
<keyword evidence="4 15" id="KW-0285">Flavoprotein</keyword>
<evidence type="ECO:0000256" key="15">
    <source>
        <dbReference type="PIRNR" id="PIRNR004491"/>
    </source>
</evidence>
<dbReference type="AlphaFoldDB" id="A0AAW7ZCS1"/>
<dbReference type="Pfam" id="PF01687">
    <property type="entry name" value="Flavokinase"/>
    <property type="match status" value="1"/>
</dbReference>
<evidence type="ECO:0000313" key="18">
    <source>
        <dbReference type="Proteomes" id="UP001172911"/>
    </source>
</evidence>
<dbReference type="NCBIfam" id="TIGR00083">
    <property type="entry name" value="ribF"/>
    <property type="match status" value="1"/>
</dbReference>
<dbReference type="Proteomes" id="UP001172911">
    <property type="component" value="Unassembled WGS sequence"/>
</dbReference>
<evidence type="ECO:0000313" key="17">
    <source>
        <dbReference type="EMBL" id="MDO7787487.1"/>
    </source>
</evidence>
<dbReference type="NCBIfam" id="NF004162">
    <property type="entry name" value="PRK05627.1-5"/>
    <property type="match status" value="1"/>
</dbReference>
<feature type="domain" description="Riboflavin kinase" evidence="16">
    <location>
        <begin position="183"/>
        <end position="307"/>
    </location>
</feature>
<evidence type="ECO:0000256" key="4">
    <source>
        <dbReference type="ARBA" id="ARBA00022630"/>
    </source>
</evidence>
<evidence type="ECO:0000256" key="12">
    <source>
        <dbReference type="ARBA" id="ARBA00023268"/>
    </source>
</evidence>
<comment type="caution">
    <text evidence="17">The sequence shown here is derived from an EMBL/GenBank/DDBJ whole genome shotgun (WGS) entry which is preliminary data.</text>
</comment>
<dbReference type="GO" id="GO:0005524">
    <property type="term" value="F:ATP binding"/>
    <property type="evidence" value="ECO:0007669"/>
    <property type="project" value="UniProtKB-UniRule"/>
</dbReference>
<dbReference type="GO" id="GO:0009231">
    <property type="term" value="P:riboflavin biosynthetic process"/>
    <property type="evidence" value="ECO:0007669"/>
    <property type="project" value="InterPro"/>
</dbReference>
<dbReference type="GO" id="GO:0009398">
    <property type="term" value="P:FMN biosynthetic process"/>
    <property type="evidence" value="ECO:0007669"/>
    <property type="project" value="UniProtKB-UniRule"/>
</dbReference>
<dbReference type="EMBL" id="JARPTC010000013">
    <property type="protein sequence ID" value="MDO7787487.1"/>
    <property type="molecule type" value="Genomic_DNA"/>
</dbReference>
<evidence type="ECO:0000256" key="5">
    <source>
        <dbReference type="ARBA" id="ARBA00022643"/>
    </source>
</evidence>
<accession>A0AAW7ZCS1</accession>
<evidence type="ECO:0000256" key="8">
    <source>
        <dbReference type="ARBA" id="ARBA00022741"/>
    </source>
</evidence>
<dbReference type="Gene3D" id="3.40.50.620">
    <property type="entry name" value="HUPs"/>
    <property type="match status" value="1"/>
</dbReference>
<reference evidence="17" key="2">
    <citation type="submission" date="2023-03" db="EMBL/GenBank/DDBJ databases">
        <authorList>
            <person name="Zhang Z."/>
        </authorList>
    </citation>
    <scope>NUCLEOTIDE SEQUENCE</scope>
    <source>
        <strain evidence="17">DSA</strain>
    </source>
</reference>
<dbReference type="GO" id="GO:0008531">
    <property type="term" value="F:riboflavin kinase activity"/>
    <property type="evidence" value="ECO:0007669"/>
    <property type="project" value="UniProtKB-UniRule"/>
</dbReference>
<name>A0AAW7ZCS1_9FIRM</name>
<evidence type="ECO:0000256" key="3">
    <source>
        <dbReference type="ARBA" id="ARBA00005201"/>
    </source>
</evidence>
<keyword evidence="12" id="KW-0511">Multifunctional enzyme</keyword>
<evidence type="ECO:0000256" key="14">
    <source>
        <dbReference type="ARBA" id="ARBA00049494"/>
    </source>
</evidence>
<reference evidence="17" key="1">
    <citation type="journal article" date="2023" name="J. Hazard. Mater.">
        <title>Anaerobic biodegradation of pyrene and benzo[a]pyrene by a new sulfate-reducing Desulforamulus aquiferis strain DSA.</title>
        <authorList>
            <person name="Zhang Z."/>
            <person name="Sun J."/>
            <person name="Gong X."/>
            <person name="Wang C."/>
            <person name="Wang H."/>
        </authorList>
    </citation>
    <scope>NUCLEOTIDE SEQUENCE</scope>
    <source>
        <strain evidence="17">DSA</strain>
    </source>
</reference>
<dbReference type="InterPro" id="IPR002606">
    <property type="entry name" value="Riboflavin_kinase_bac"/>
</dbReference>
<protein>
    <recommendedName>
        <fullName evidence="15">Riboflavin biosynthesis protein</fullName>
    </recommendedName>
    <domain>
        <recommendedName>
            <fullName evidence="15">Riboflavin kinase</fullName>
            <ecNumber evidence="15">2.7.1.26</ecNumber>
        </recommendedName>
        <alternativeName>
            <fullName evidence="15">Flavokinase</fullName>
        </alternativeName>
    </domain>
    <domain>
        <recommendedName>
            <fullName evidence="15">FMN adenylyltransferase</fullName>
            <ecNumber evidence="15">2.7.7.2</ecNumber>
        </recommendedName>
        <alternativeName>
            <fullName evidence="15">FAD pyrophosphorylase</fullName>
        </alternativeName>
        <alternativeName>
            <fullName evidence="15">FAD synthase</fullName>
        </alternativeName>
    </domain>
</protein>
<dbReference type="PANTHER" id="PTHR22749">
    <property type="entry name" value="RIBOFLAVIN KINASE/FMN ADENYLYLTRANSFERASE"/>
    <property type="match status" value="1"/>
</dbReference>
<keyword evidence="6 15" id="KW-0808">Transferase</keyword>
<comment type="catalytic activity">
    <reaction evidence="14 15">
        <text>FMN + ATP + H(+) = FAD + diphosphate</text>
        <dbReference type="Rhea" id="RHEA:17237"/>
        <dbReference type="ChEBI" id="CHEBI:15378"/>
        <dbReference type="ChEBI" id="CHEBI:30616"/>
        <dbReference type="ChEBI" id="CHEBI:33019"/>
        <dbReference type="ChEBI" id="CHEBI:57692"/>
        <dbReference type="ChEBI" id="CHEBI:58210"/>
        <dbReference type="EC" id="2.7.7.2"/>
    </reaction>
</comment>
<dbReference type="PIRSF" id="PIRSF004491">
    <property type="entry name" value="FAD_Synth"/>
    <property type="match status" value="1"/>
</dbReference>
<dbReference type="InterPro" id="IPR023465">
    <property type="entry name" value="Riboflavin_kinase_dom_sf"/>
</dbReference>
<dbReference type="InterPro" id="IPR015864">
    <property type="entry name" value="FAD_synthase"/>
</dbReference>
<dbReference type="PANTHER" id="PTHR22749:SF6">
    <property type="entry name" value="RIBOFLAVIN KINASE"/>
    <property type="match status" value="1"/>
</dbReference>
<dbReference type="InterPro" id="IPR023468">
    <property type="entry name" value="Riboflavin_kinase"/>
</dbReference>
<dbReference type="InterPro" id="IPR015865">
    <property type="entry name" value="Riboflavin_kinase_bac/euk"/>
</dbReference>
<keyword evidence="11 15" id="KW-0067">ATP-binding</keyword>
<dbReference type="SUPFAM" id="SSF52374">
    <property type="entry name" value="Nucleotidylyl transferase"/>
    <property type="match status" value="1"/>
</dbReference>
<dbReference type="RefSeq" id="WP_304542627.1">
    <property type="nucleotide sequence ID" value="NZ_JARPTC010000013.1"/>
</dbReference>
<comment type="pathway">
    <text evidence="3 15">Cofactor biosynthesis; FMN biosynthesis; FMN from riboflavin (ATP route): step 1/1.</text>
</comment>
<dbReference type="GO" id="GO:0006747">
    <property type="term" value="P:FAD biosynthetic process"/>
    <property type="evidence" value="ECO:0007669"/>
    <property type="project" value="UniProtKB-UniRule"/>
</dbReference>
<keyword evidence="7 15" id="KW-0548">Nucleotidyltransferase</keyword>
<keyword evidence="5 15" id="KW-0288">FMN</keyword>
<evidence type="ECO:0000256" key="2">
    <source>
        <dbReference type="ARBA" id="ARBA00004726"/>
    </source>
</evidence>
<evidence type="ECO:0000256" key="6">
    <source>
        <dbReference type="ARBA" id="ARBA00022679"/>
    </source>
</evidence>
<dbReference type="EC" id="2.7.7.2" evidence="15"/>
<dbReference type="NCBIfam" id="NF004160">
    <property type="entry name" value="PRK05627.1-3"/>
    <property type="match status" value="1"/>
</dbReference>
<proteinExistence type="inferred from homology"/>
<keyword evidence="8 15" id="KW-0547">Nucleotide-binding</keyword>
<comment type="similarity">
    <text evidence="15">Belongs to the ribF family.</text>
</comment>
<gene>
    <name evidence="17" type="ORF">P6N53_09675</name>
</gene>
<evidence type="ECO:0000256" key="10">
    <source>
        <dbReference type="ARBA" id="ARBA00022827"/>
    </source>
</evidence>
<evidence type="ECO:0000256" key="7">
    <source>
        <dbReference type="ARBA" id="ARBA00022695"/>
    </source>
</evidence>
<comment type="function">
    <text evidence="1">Catalyzes the phosphorylation of riboflavin to FMN followed by the adenylation of FMN to FAD.</text>
</comment>
<dbReference type="SUPFAM" id="SSF82114">
    <property type="entry name" value="Riboflavin kinase-like"/>
    <property type="match status" value="1"/>
</dbReference>
<sequence length="310" mass="34586">MRVYEDLTALKDRYSDIFVALGNFDGVHLGHQRLIGEAVATAQRVNGSSAVLTFDPHPLSVLRPEIAPPMLLDREAKERMMYQLGVDILILLPFTLKFAQLCPEDFIKDILMGQLRAKGIIVGYNYTFGHKGKGTPETLWKHGEEYGYSLNVIPPVKVAGQVVSSSLIRTKLSEGDVIFARQLLGYNPFTEGVVVSGERRGNTLGFPTANIECPDGMVVPCKGVYRVQVEVEEDTYLGVANIGTKPTFNGHSQRTNIEVHLLDFCGNLYGKKIKVSYTRRLRDERKFASITELVNQIQADVQSARFDHPE</sequence>
<evidence type="ECO:0000256" key="13">
    <source>
        <dbReference type="ARBA" id="ARBA00047880"/>
    </source>
</evidence>
<comment type="pathway">
    <text evidence="2 15">Cofactor biosynthesis; FAD biosynthesis; FAD from FMN: step 1/1.</text>
</comment>
<organism evidence="17 18">
    <name type="scientific">Desulforamulus aquiferis</name>
    <dbReference type="NCBI Taxonomy" id="1397668"/>
    <lineage>
        <taxon>Bacteria</taxon>
        <taxon>Bacillati</taxon>
        <taxon>Bacillota</taxon>
        <taxon>Clostridia</taxon>
        <taxon>Eubacteriales</taxon>
        <taxon>Peptococcaceae</taxon>
        <taxon>Desulforamulus</taxon>
    </lineage>
</organism>
<dbReference type="FunFam" id="2.40.30.30:FF:000003">
    <property type="entry name" value="Riboflavin biosynthesis protein"/>
    <property type="match status" value="1"/>
</dbReference>
<dbReference type="FunFam" id="3.40.50.620:FF:000021">
    <property type="entry name" value="Riboflavin biosynthesis protein"/>
    <property type="match status" value="1"/>
</dbReference>
<comment type="catalytic activity">
    <reaction evidence="13 15">
        <text>riboflavin + ATP = FMN + ADP + H(+)</text>
        <dbReference type="Rhea" id="RHEA:14357"/>
        <dbReference type="ChEBI" id="CHEBI:15378"/>
        <dbReference type="ChEBI" id="CHEBI:30616"/>
        <dbReference type="ChEBI" id="CHEBI:57986"/>
        <dbReference type="ChEBI" id="CHEBI:58210"/>
        <dbReference type="ChEBI" id="CHEBI:456216"/>
        <dbReference type="EC" id="2.7.1.26"/>
    </reaction>
</comment>